<dbReference type="SUPFAM" id="SSF55120">
    <property type="entry name" value="Pseudouridine synthase"/>
    <property type="match status" value="1"/>
</dbReference>
<dbReference type="GO" id="GO:0000455">
    <property type="term" value="P:enzyme-directed rRNA pseudouridine synthesis"/>
    <property type="evidence" value="ECO:0007669"/>
    <property type="project" value="TreeGrafter"/>
</dbReference>
<dbReference type="GO" id="GO:0003723">
    <property type="term" value="F:RNA binding"/>
    <property type="evidence" value="ECO:0007669"/>
    <property type="project" value="InterPro"/>
</dbReference>
<dbReference type="InterPro" id="IPR006145">
    <property type="entry name" value="PsdUridine_synth_RsuA/RluA"/>
</dbReference>
<dbReference type="InterPro" id="IPR050188">
    <property type="entry name" value="RluA_PseudoU_synthase"/>
</dbReference>
<dbReference type="InterPro" id="IPR020103">
    <property type="entry name" value="PsdUridine_synth_cat_dom_sf"/>
</dbReference>
<name>A0A7G2CEX5_9TRYP</name>
<dbReference type="Pfam" id="PF00849">
    <property type="entry name" value="PseudoU_synth_2"/>
    <property type="match status" value="1"/>
</dbReference>
<dbReference type="Proteomes" id="UP000515908">
    <property type="component" value="Chromosome 10"/>
</dbReference>
<evidence type="ECO:0000259" key="2">
    <source>
        <dbReference type="Pfam" id="PF00849"/>
    </source>
</evidence>
<sequence>MEKSKAIEQLFLAASGSADIISKLDPSLVKSKCGLEKTYVAVLVGCPDEGQVLINTGRIGLLSENEVHHTPDHQKLKKLKMFCYSGSDDKYGKPACTHVRIVASNPLLGLSVASITLFTGRSHQIRVHCADLGFPVLGDKLYSTTNPGARGFMHVASDDIYIERSKKDIGFFHPFQVPCRSQELNSTSTKCWLCQRHLLHSSTLAFDHPHSGERMTFSATPIKWFTRDVKSESPSDDAALRAMIKNACQPTA</sequence>
<dbReference type="EMBL" id="LR877154">
    <property type="protein sequence ID" value="CAD2218089.1"/>
    <property type="molecule type" value="Genomic_DNA"/>
</dbReference>
<accession>A0A7G2CEX5</accession>
<reference evidence="3 4" key="1">
    <citation type="submission" date="2020-08" db="EMBL/GenBank/DDBJ databases">
        <authorList>
            <person name="Newling K."/>
            <person name="Davey J."/>
            <person name="Forrester S."/>
        </authorList>
    </citation>
    <scope>NUCLEOTIDE SEQUENCE [LARGE SCALE GENOMIC DNA]</scope>
    <source>
        <strain evidence="4">Crithidia deanei Carvalho (ATCC PRA-265)</strain>
    </source>
</reference>
<evidence type="ECO:0000313" key="3">
    <source>
        <dbReference type="EMBL" id="CAD2218089.1"/>
    </source>
</evidence>
<dbReference type="VEuPathDB" id="TriTrypDB:ADEAN_000557500"/>
<dbReference type="GO" id="GO:0009982">
    <property type="term" value="F:pseudouridine synthase activity"/>
    <property type="evidence" value="ECO:0007669"/>
    <property type="project" value="InterPro"/>
</dbReference>
<protein>
    <submittedName>
        <fullName evidence="3">RNA pseudouridylate synthase, putative</fullName>
    </submittedName>
</protein>
<evidence type="ECO:0000313" key="4">
    <source>
        <dbReference type="Proteomes" id="UP000515908"/>
    </source>
</evidence>
<proteinExistence type="inferred from homology"/>
<gene>
    <name evidence="3" type="ORF">ADEAN_000557500</name>
</gene>
<organism evidence="3 4">
    <name type="scientific">Angomonas deanei</name>
    <dbReference type="NCBI Taxonomy" id="59799"/>
    <lineage>
        <taxon>Eukaryota</taxon>
        <taxon>Discoba</taxon>
        <taxon>Euglenozoa</taxon>
        <taxon>Kinetoplastea</taxon>
        <taxon>Metakinetoplastina</taxon>
        <taxon>Trypanosomatida</taxon>
        <taxon>Trypanosomatidae</taxon>
        <taxon>Strigomonadinae</taxon>
        <taxon>Angomonas</taxon>
    </lineage>
</organism>
<dbReference type="AlphaFoldDB" id="A0A7G2CEX5"/>
<feature type="domain" description="Pseudouridine synthase RsuA/RluA-like" evidence="2">
    <location>
        <begin position="22"/>
        <end position="130"/>
    </location>
</feature>
<dbReference type="PANTHER" id="PTHR21600:SF87">
    <property type="entry name" value="RNA PSEUDOURIDYLATE SYNTHASE DOMAIN-CONTAINING PROTEIN 1"/>
    <property type="match status" value="1"/>
</dbReference>
<dbReference type="OrthoDB" id="418349at2759"/>
<keyword evidence="4" id="KW-1185">Reference proteome</keyword>
<comment type="similarity">
    <text evidence="1">Belongs to the pseudouridine synthase RluA family.</text>
</comment>
<evidence type="ECO:0000256" key="1">
    <source>
        <dbReference type="ARBA" id="ARBA00010876"/>
    </source>
</evidence>
<dbReference type="PANTHER" id="PTHR21600">
    <property type="entry name" value="MITOCHONDRIAL RNA PSEUDOURIDINE SYNTHASE"/>
    <property type="match status" value="1"/>
</dbReference>
<dbReference type="Gene3D" id="3.30.2350.10">
    <property type="entry name" value="Pseudouridine synthase"/>
    <property type="match status" value="1"/>
</dbReference>